<evidence type="ECO:0000313" key="2">
    <source>
        <dbReference type="Proteomes" id="UP000045706"/>
    </source>
</evidence>
<reference evidence="2" key="1">
    <citation type="submission" date="2015-05" db="EMBL/GenBank/DDBJ databases">
        <authorList>
            <person name="Fogelqvist Johan"/>
        </authorList>
    </citation>
    <scope>NUCLEOTIDE SEQUENCE [LARGE SCALE GENOMIC DNA]</scope>
</reference>
<proteinExistence type="predicted"/>
<organism evidence="1 2">
    <name type="scientific">Verticillium longisporum</name>
    <name type="common">Verticillium dahliae var. longisporum</name>
    <dbReference type="NCBI Taxonomy" id="100787"/>
    <lineage>
        <taxon>Eukaryota</taxon>
        <taxon>Fungi</taxon>
        <taxon>Dikarya</taxon>
        <taxon>Ascomycota</taxon>
        <taxon>Pezizomycotina</taxon>
        <taxon>Sordariomycetes</taxon>
        <taxon>Hypocreomycetidae</taxon>
        <taxon>Glomerellales</taxon>
        <taxon>Plectosphaerellaceae</taxon>
        <taxon>Verticillium</taxon>
    </lineage>
</organism>
<dbReference type="AlphaFoldDB" id="A0A0G4NRV2"/>
<sequence>MSSAASSSSAMAWLDSMRVLRARQTSRRSSTCLYSRLASSSAKLWSKAAARSRGRSQ</sequence>
<gene>
    <name evidence="1" type="ORF">BN1723_008373</name>
</gene>
<accession>A0A0G4NRV2</accession>
<dbReference type="Proteomes" id="UP000045706">
    <property type="component" value="Unassembled WGS sequence"/>
</dbReference>
<name>A0A0G4NRV2_VERLO</name>
<evidence type="ECO:0000313" key="1">
    <source>
        <dbReference type="EMBL" id="CRK49081.1"/>
    </source>
</evidence>
<protein>
    <submittedName>
        <fullName evidence="1">Uncharacterized protein</fullName>
    </submittedName>
</protein>
<dbReference type="EMBL" id="CVQI01038272">
    <property type="protein sequence ID" value="CRK49081.1"/>
    <property type="molecule type" value="Genomic_DNA"/>
</dbReference>